<protein>
    <recommendedName>
        <fullName evidence="3">Uridine kinase</fullName>
    </recommendedName>
</protein>
<gene>
    <name evidence="1" type="ORF">QFW77_02145</name>
</gene>
<comment type="caution">
    <text evidence="1">The sequence shown here is derived from an EMBL/GenBank/DDBJ whole genome shotgun (WGS) entry which is preliminary data.</text>
</comment>
<dbReference type="Proteomes" id="UP001156940">
    <property type="component" value="Unassembled WGS sequence"/>
</dbReference>
<evidence type="ECO:0008006" key="3">
    <source>
        <dbReference type="Google" id="ProtNLM"/>
    </source>
</evidence>
<sequence length="180" mass="19610">MDSVLTVRSESELTSLIGGLDHAGIVGIDGLTASGKSWAAHQLCSKLGWPIIGCDSFVRNGKLFYPQILDLAALKSALEHAQRPVLVEGVMLRLVLQAIGFSATHNVYVRRCNIDGSLCSPEFFESFSAADMMAAENELCRLIGIKDNEPILARELISYHEAFRPYESADIVFDNSYGGS</sequence>
<organism evidence="1 2">
    <name type="scientific">Luteimonas endophytica</name>
    <dbReference type="NCBI Taxonomy" id="3042023"/>
    <lineage>
        <taxon>Bacteria</taxon>
        <taxon>Pseudomonadati</taxon>
        <taxon>Pseudomonadota</taxon>
        <taxon>Gammaproteobacteria</taxon>
        <taxon>Lysobacterales</taxon>
        <taxon>Lysobacteraceae</taxon>
        <taxon>Luteimonas</taxon>
    </lineage>
</organism>
<evidence type="ECO:0000313" key="2">
    <source>
        <dbReference type="Proteomes" id="UP001156940"/>
    </source>
</evidence>
<reference evidence="1 2" key="1">
    <citation type="submission" date="2023-04" db="EMBL/GenBank/DDBJ databases">
        <title>Luteimonas endophyticus RD2P54.</title>
        <authorList>
            <person name="Sun J.-Q."/>
        </authorList>
    </citation>
    <scope>NUCLEOTIDE SEQUENCE [LARGE SCALE GENOMIC DNA]</scope>
    <source>
        <strain evidence="1 2">RD2P54</strain>
    </source>
</reference>
<dbReference type="RefSeq" id="WP_280572583.1">
    <property type="nucleotide sequence ID" value="NZ_JARXRM010000012.1"/>
</dbReference>
<dbReference type="SUPFAM" id="SSF52540">
    <property type="entry name" value="P-loop containing nucleoside triphosphate hydrolases"/>
    <property type="match status" value="1"/>
</dbReference>
<dbReference type="EMBL" id="JARXRM010000012">
    <property type="protein sequence ID" value="MDH5821798.1"/>
    <property type="molecule type" value="Genomic_DNA"/>
</dbReference>
<dbReference type="Gene3D" id="3.40.50.300">
    <property type="entry name" value="P-loop containing nucleotide triphosphate hydrolases"/>
    <property type="match status" value="1"/>
</dbReference>
<keyword evidence="2" id="KW-1185">Reference proteome</keyword>
<evidence type="ECO:0000313" key="1">
    <source>
        <dbReference type="EMBL" id="MDH5821798.1"/>
    </source>
</evidence>
<dbReference type="InterPro" id="IPR027417">
    <property type="entry name" value="P-loop_NTPase"/>
</dbReference>
<accession>A0ABT6J6I2</accession>
<proteinExistence type="predicted"/>
<name>A0ABT6J6I2_9GAMM</name>